<comment type="similarity">
    <text evidence="2 7">Belongs to the peptidase C19 family.</text>
</comment>
<dbReference type="InterPro" id="IPR018200">
    <property type="entry name" value="USP_CS"/>
</dbReference>
<dbReference type="InterPro" id="IPR050185">
    <property type="entry name" value="Ub_carboxyl-term_hydrolase"/>
</dbReference>
<evidence type="ECO:0000256" key="2">
    <source>
        <dbReference type="ARBA" id="ARBA00009085"/>
    </source>
</evidence>
<proteinExistence type="inferred from homology"/>
<dbReference type="CDD" id="cd02674">
    <property type="entry name" value="Peptidase_C19R"/>
    <property type="match status" value="1"/>
</dbReference>
<dbReference type="InterPro" id="IPR038765">
    <property type="entry name" value="Papain-like_cys_pep_sf"/>
</dbReference>
<evidence type="ECO:0000256" key="1">
    <source>
        <dbReference type="ARBA" id="ARBA00000707"/>
    </source>
</evidence>
<dbReference type="PROSITE" id="PS00973">
    <property type="entry name" value="USP_2"/>
    <property type="match status" value="1"/>
</dbReference>
<protein>
    <recommendedName>
        <fullName evidence="7">Ubiquitin carboxyl-terminal hydrolase</fullName>
        <ecNumber evidence="7">3.4.19.12</ecNumber>
    </recommendedName>
</protein>
<evidence type="ECO:0000256" key="4">
    <source>
        <dbReference type="ARBA" id="ARBA00022786"/>
    </source>
</evidence>
<keyword evidence="5 7" id="KW-0378">Hydrolase</keyword>
<dbReference type="GO" id="GO:0004843">
    <property type="term" value="F:cysteine-type deubiquitinase activity"/>
    <property type="evidence" value="ECO:0007669"/>
    <property type="project" value="UniProtKB-UniRule"/>
</dbReference>
<evidence type="ECO:0000259" key="9">
    <source>
        <dbReference type="PROSITE" id="PS50235"/>
    </source>
</evidence>
<dbReference type="PROSITE" id="PS50235">
    <property type="entry name" value="USP_3"/>
    <property type="match status" value="1"/>
</dbReference>
<reference evidence="10 11" key="1">
    <citation type="journal article" date="2009" name="Nat. Biotechnol.">
        <title>Genome sequence of the recombinant protein production host Pichia pastoris.</title>
        <authorList>
            <person name="De Schutter K."/>
            <person name="Lin Y.C."/>
            <person name="Tiels P."/>
            <person name="Van Hecke A."/>
            <person name="Glinka S."/>
            <person name="Weber-Lehmann J."/>
            <person name="Rouze P."/>
            <person name="Van de Peer Y."/>
            <person name="Callewaert N."/>
        </authorList>
    </citation>
    <scope>NUCLEOTIDE SEQUENCE [LARGE SCALE GENOMIC DNA]</scope>
    <source>
        <strain evidence="11">GS115 / ATCC 20864</strain>
    </source>
</reference>
<keyword evidence="3 7" id="KW-0645">Protease</keyword>
<evidence type="ECO:0000313" key="11">
    <source>
        <dbReference type="Proteomes" id="UP000000314"/>
    </source>
</evidence>
<feature type="compositionally biased region" description="Polar residues" evidence="8">
    <location>
        <begin position="471"/>
        <end position="497"/>
    </location>
</feature>
<organism evidence="10 11">
    <name type="scientific">Komagataella phaffii (strain GS115 / ATCC 20864)</name>
    <name type="common">Yeast</name>
    <name type="synonym">Pichia pastoris</name>
    <dbReference type="NCBI Taxonomy" id="644223"/>
    <lineage>
        <taxon>Eukaryota</taxon>
        <taxon>Fungi</taxon>
        <taxon>Dikarya</taxon>
        <taxon>Ascomycota</taxon>
        <taxon>Saccharomycotina</taxon>
        <taxon>Pichiomycetes</taxon>
        <taxon>Pichiales</taxon>
        <taxon>Pichiaceae</taxon>
        <taxon>Komagataella</taxon>
    </lineage>
</organism>
<dbReference type="PROSITE" id="PS00972">
    <property type="entry name" value="USP_1"/>
    <property type="match status" value="1"/>
</dbReference>
<evidence type="ECO:0000256" key="8">
    <source>
        <dbReference type="SAM" id="MobiDB-lite"/>
    </source>
</evidence>
<dbReference type="FunCoup" id="C4QVX5">
    <property type="interactions" value="63"/>
</dbReference>
<dbReference type="STRING" id="644223.C4QVX5"/>
<dbReference type="EMBL" id="FN392319">
    <property type="protein sequence ID" value="CAY67398.1"/>
    <property type="molecule type" value="Genomic_DNA"/>
</dbReference>
<dbReference type="PANTHER" id="PTHR21646">
    <property type="entry name" value="UBIQUITIN CARBOXYL-TERMINAL HYDROLASE"/>
    <property type="match status" value="1"/>
</dbReference>
<feature type="region of interest" description="Disordered" evidence="8">
    <location>
        <begin position="176"/>
        <end position="225"/>
    </location>
</feature>
<dbReference type="OMA" id="NAWDCPK"/>
<dbReference type="eggNOG" id="KOG1868">
    <property type="taxonomic scope" value="Eukaryota"/>
</dbReference>
<dbReference type="AlphaFoldDB" id="C4QVX5"/>
<name>C4QVX5_KOMPG</name>
<dbReference type="RefSeq" id="XP_002489679.1">
    <property type="nucleotide sequence ID" value="XM_002489634.1"/>
</dbReference>
<dbReference type="InterPro" id="IPR001394">
    <property type="entry name" value="Peptidase_C19_UCH"/>
</dbReference>
<dbReference type="EC" id="3.4.19.12" evidence="7"/>
<dbReference type="InterPro" id="IPR028889">
    <property type="entry name" value="USP"/>
</dbReference>
<feature type="region of interest" description="Disordered" evidence="8">
    <location>
        <begin position="450"/>
        <end position="519"/>
    </location>
</feature>
<evidence type="ECO:0000313" key="10">
    <source>
        <dbReference type="EMBL" id="CAY67398.1"/>
    </source>
</evidence>
<dbReference type="SUPFAM" id="SSF54001">
    <property type="entry name" value="Cysteine proteinases"/>
    <property type="match status" value="1"/>
</dbReference>
<sequence length="955" mass="108753">MLVETPMSTKMNGTKTPLHDTQSQLEIYYRQVALNELKNLEATIQRDRSTLSLATKASTKINPRFSNSRYHKVIDLIDMSEHCYEKSYQSYKSHHNETGVAMYLKGYIILTIIIPGIGSDCSMWKNDDVELFNTLKRLYEESLNTELMRKVVNDLKIQDGNMDGKVVAMNESFSADQQLDRVPKPRSLSPIKRSTANVNLSEYSSQGESQNSTQAPTFKGDQAPPDYTYTVTEFQAPTDLKSRERLDTKSISSAEADTGDVLDIYQYVDTNGGGVPNSPEVESTLQSPSKVTETNSSMDEFVPHIDVATLNGILFSPSVQSKKILLLDLRSSVDFEKSRIRYQNIVNIEAHVLRSSTSDQQIEKLLQMTNPTFYQLFSTRDQFSTIIYFDKDSKVPSNDMTRLYNMLTSLNTSKMLSDLPIFLQGGMDEWLKYYSTEPMKVFYADRKLKGPRKLPESAPPPIPNTDYLKPLTQTTSYLPRAETQINSSPHRPRQNTPPKLFSHNDRTSTTPFNNGDQYNHTIPQYRAKQVLHPSHALSTIPPPIDQAQVTQTRKPVYEELSICGLKNFGSTCYINSMVQCLFSFGEFKKIFLTDQFTRYLTRSPTNTLALSVAGLFRSMTANGGMSISPTRFLSVCNYYRPDLRIPQEQQDTQEFLMFILDKIHEELNYPSIVKLDFPHSTAPQLDDKQYRKWFSELTEKEGVSPISTMFQGQLKSTLICNQCGNQSGSFTQFQILSLPIPPSHHNMVAVNDCINHFIQPEVLRGDNAWSCPECEKREKRRKEEMSQMNNSVFNDEEKKRSRKLFKMLGSKEKHSPNSNHSKANLVKTSQKALSFISLPQYLVIHLSRFNGFSPQACKLDVTIAYPLILEIPIHKEDGSMNVARYKLCSLINHFGSLKSGHYTAVVNKSGHLHNPYWCYFDDESVRPGISHGDLNLGINMLSSRDVYVLFYERIA</sequence>
<dbReference type="KEGG" id="ppa:PAS_chr1-1_0040"/>
<comment type="catalytic activity">
    <reaction evidence="1 7">
        <text>Thiol-dependent hydrolysis of ester, thioester, amide, peptide and isopeptide bonds formed by the C-terminal Gly of ubiquitin (a 76-residue protein attached to proteins as an intracellular targeting signal).</text>
        <dbReference type="EC" id="3.4.19.12"/>
    </reaction>
</comment>
<dbReference type="GO" id="GO:0006508">
    <property type="term" value="P:proteolysis"/>
    <property type="evidence" value="ECO:0007669"/>
    <property type="project" value="UniProtKB-KW"/>
</dbReference>
<dbReference type="Proteomes" id="UP000000314">
    <property type="component" value="Chromosome 1"/>
</dbReference>
<dbReference type="Gene3D" id="3.40.250.10">
    <property type="entry name" value="Rhodanese-like domain"/>
    <property type="match status" value="1"/>
</dbReference>
<gene>
    <name evidence="10" type="ordered locus">PAS_chr1-1_0040</name>
</gene>
<evidence type="ECO:0000256" key="6">
    <source>
        <dbReference type="ARBA" id="ARBA00022807"/>
    </source>
</evidence>
<dbReference type="GO" id="GO:0016579">
    <property type="term" value="P:protein deubiquitination"/>
    <property type="evidence" value="ECO:0007669"/>
    <property type="project" value="InterPro"/>
</dbReference>
<feature type="domain" description="USP" evidence="9">
    <location>
        <begin position="563"/>
        <end position="954"/>
    </location>
</feature>
<dbReference type="OrthoDB" id="292964at2759"/>
<dbReference type="HOGENOM" id="CLU_004122_0_0_1"/>
<evidence type="ECO:0000256" key="7">
    <source>
        <dbReference type="RuleBase" id="RU366025"/>
    </source>
</evidence>
<feature type="compositionally biased region" description="Polar residues" evidence="8">
    <location>
        <begin position="507"/>
        <end position="519"/>
    </location>
</feature>
<feature type="compositionally biased region" description="Polar residues" evidence="8">
    <location>
        <begin position="192"/>
        <end position="216"/>
    </location>
</feature>
<dbReference type="GeneID" id="8197557"/>
<evidence type="ECO:0000256" key="3">
    <source>
        <dbReference type="ARBA" id="ARBA00022670"/>
    </source>
</evidence>
<keyword evidence="6 7" id="KW-0788">Thiol protease</keyword>
<dbReference type="InterPro" id="IPR036873">
    <property type="entry name" value="Rhodanese-like_dom_sf"/>
</dbReference>
<keyword evidence="11" id="KW-1185">Reference proteome</keyword>
<dbReference type="Pfam" id="PF00443">
    <property type="entry name" value="UCH"/>
    <property type="match status" value="1"/>
</dbReference>
<keyword evidence="4 7" id="KW-0833">Ubl conjugation pathway</keyword>
<dbReference type="InParanoid" id="C4QVX5"/>
<evidence type="ECO:0000256" key="5">
    <source>
        <dbReference type="ARBA" id="ARBA00022801"/>
    </source>
</evidence>
<dbReference type="SUPFAM" id="SSF52821">
    <property type="entry name" value="Rhodanese/Cell cycle control phosphatase"/>
    <property type="match status" value="1"/>
</dbReference>
<dbReference type="PANTHER" id="PTHR21646:SF24">
    <property type="entry name" value="UBIQUITIN CARBOXYL-TERMINAL HYDROLASE"/>
    <property type="match status" value="1"/>
</dbReference>
<accession>C4QVX5</accession>
<dbReference type="Gene3D" id="3.90.70.10">
    <property type="entry name" value="Cysteine proteinases"/>
    <property type="match status" value="1"/>
</dbReference>